<evidence type="ECO:0008006" key="3">
    <source>
        <dbReference type="Google" id="ProtNLM"/>
    </source>
</evidence>
<gene>
    <name evidence="2" type="ORF">METZ01_LOCUS76369</name>
</gene>
<evidence type="ECO:0000256" key="1">
    <source>
        <dbReference type="SAM" id="MobiDB-lite"/>
    </source>
</evidence>
<sequence>MAHADHLSDEEKALLVRDGFVILRNAVSRDVRERAKRVINENPQMIVHGDNDAINGLYNDSILAALLDEAMGPHTRPINAQVAVTMPHYADAVVRTPIDVNNVYAPGAHVDGGWAGLCPVAQSEILASGQSLHSWGSDGDPQSKGPAGHAPLWQNRERTVAIGSYTALVGICLNDQTRPGKGQFSVRRGAHEAVEAFFRGQRDEGGPIGGGGPRWPRLIPADDDRAVAGTMPRAMVDTYPDTRFEGEDWPWPELTPTLMAEGDAVLALHALPHTATPNLSDDPRMNVFFRIRRLRPENPYEGDPRIGWGVSDHPDRALNGDFLEYPANYDPYQTSVDKMCDHWSEWSGMQDFVAEIRPMSATE</sequence>
<dbReference type="SUPFAM" id="SSF51197">
    <property type="entry name" value="Clavaminate synthase-like"/>
    <property type="match status" value="1"/>
</dbReference>
<protein>
    <recommendedName>
        <fullName evidence="3">Phytanoyl-CoA dioxygenase family protein</fullName>
    </recommendedName>
</protein>
<dbReference type="Gene3D" id="2.60.120.620">
    <property type="entry name" value="q2cbj1_9rhob like domain"/>
    <property type="match status" value="1"/>
</dbReference>
<organism evidence="2">
    <name type="scientific">marine metagenome</name>
    <dbReference type="NCBI Taxonomy" id="408172"/>
    <lineage>
        <taxon>unclassified sequences</taxon>
        <taxon>metagenomes</taxon>
        <taxon>ecological metagenomes</taxon>
    </lineage>
</organism>
<proteinExistence type="predicted"/>
<dbReference type="AlphaFoldDB" id="A0A381U5J3"/>
<feature type="region of interest" description="Disordered" evidence="1">
    <location>
        <begin position="131"/>
        <end position="150"/>
    </location>
</feature>
<name>A0A381U5J3_9ZZZZ</name>
<accession>A0A381U5J3</accession>
<reference evidence="2" key="1">
    <citation type="submission" date="2018-05" db="EMBL/GenBank/DDBJ databases">
        <authorList>
            <person name="Lanie J.A."/>
            <person name="Ng W.-L."/>
            <person name="Kazmierczak K.M."/>
            <person name="Andrzejewski T.M."/>
            <person name="Davidsen T.M."/>
            <person name="Wayne K.J."/>
            <person name="Tettelin H."/>
            <person name="Glass J.I."/>
            <person name="Rusch D."/>
            <person name="Podicherti R."/>
            <person name="Tsui H.-C.T."/>
            <person name="Winkler M.E."/>
        </authorList>
    </citation>
    <scope>NUCLEOTIDE SEQUENCE</scope>
</reference>
<dbReference type="EMBL" id="UINC01005783">
    <property type="protein sequence ID" value="SVA23515.1"/>
    <property type="molecule type" value="Genomic_DNA"/>
</dbReference>
<evidence type="ECO:0000313" key="2">
    <source>
        <dbReference type="EMBL" id="SVA23515.1"/>
    </source>
</evidence>